<organism evidence="4 5">
    <name type="scientific">Lachnoanaerobaculum umeaense</name>
    <dbReference type="NCBI Taxonomy" id="617123"/>
    <lineage>
        <taxon>Bacteria</taxon>
        <taxon>Bacillati</taxon>
        <taxon>Bacillota</taxon>
        <taxon>Clostridia</taxon>
        <taxon>Lachnospirales</taxon>
        <taxon>Lachnospiraceae</taxon>
        <taxon>Lachnoanaerobaculum</taxon>
    </lineage>
</organism>
<dbReference type="GO" id="GO:0005737">
    <property type="term" value="C:cytoplasm"/>
    <property type="evidence" value="ECO:0007669"/>
    <property type="project" value="TreeGrafter"/>
</dbReference>
<dbReference type="GO" id="GO:0070292">
    <property type="term" value="P:N-acylphosphatidylethanolamine metabolic process"/>
    <property type="evidence" value="ECO:0007669"/>
    <property type="project" value="TreeGrafter"/>
</dbReference>
<dbReference type="InterPro" id="IPR051496">
    <property type="entry name" value="H-rev107_PLA/AT"/>
</dbReference>
<dbReference type="GO" id="GO:0004623">
    <property type="term" value="F:phospholipase A2 activity"/>
    <property type="evidence" value="ECO:0007669"/>
    <property type="project" value="TreeGrafter"/>
</dbReference>
<keyword evidence="2" id="KW-0378">Hydrolase</keyword>
<dbReference type="PROSITE" id="PS51934">
    <property type="entry name" value="LRAT"/>
    <property type="match status" value="1"/>
</dbReference>
<dbReference type="PANTHER" id="PTHR13943">
    <property type="entry name" value="HRAS-LIKE SUPPRESSOR - RELATED"/>
    <property type="match status" value="1"/>
</dbReference>
<dbReference type="InterPro" id="IPR038765">
    <property type="entry name" value="Papain-like_cys_pep_sf"/>
</dbReference>
<dbReference type="Pfam" id="PF04970">
    <property type="entry name" value="LRAT"/>
    <property type="match status" value="1"/>
</dbReference>
<keyword evidence="4" id="KW-0012">Acyltransferase</keyword>
<dbReference type="InterPro" id="IPR007053">
    <property type="entry name" value="LRAT_dom"/>
</dbReference>
<dbReference type="RefSeq" id="WP_111524271.1">
    <property type="nucleotide sequence ID" value="NZ_CP032364.1"/>
</dbReference>
<keyword evidence="5" id="KW-1185">Reference proteome</keyword>
<dbReference type="EMBL" id="CP032364">
    <property type="protein sequence ID" value="AYB00504.1"/>
    <property type="molecule type" value="Genomic_DNA"/>
</dbReference>
<keyword evidence="1 4" id="KW-0808">Transferase</keyword>
<protein>
    <submittedName>
        <fullName evidence="4">Phosphatidylcholine--retinol O-acyltransferase</fullName>
    </submittedName>
</protein>
<proteinExistence type="predicted"/>
<evidence type="ECO:0000313" key="4">
    <source>
        <dbReference type="EMBL" id="AYB00504.1"/>
    </source>
</evidence>
<dbReference type="AlphaFoldDB" id="A0A385Q5S7"/>
<keyword evidence="3" id="KW-0443">Lipid metabolism</keyword>
<evidence type="ECO:0000256" key="1">
    <source>
        <dbReference type="ARBA" id="ARBA00022679"/>
    </source>
</evidence>
<gene>
    <name evidence="4" type="ORF">D4A81_11590</name>
</gene>
<dbReference type="Gene3D" id="3.90.1720.10">
    <property type="entry name" value="endopeptidase domain like (from Nostoc punctiforme)"/>
    <property type="match status" value="1"/>
</dbReference>
<dbReference type="Proteomes" id="UP000265562">
    <property type="component" value="Chromosome"/>
</dbReference>
<sequence>MLLALLIAGKLLMGNGGDRPNREEKICGKQHFWRDKKEEMGYRLQYNLLDGHARILDKNNIRKATGTMSAMEEKFERLVSGNFLKPGDVIGVSRSFYDHYGIYIGDGKVIHYADKTKDFGRNVSIYETDLKDFTQGSKDYFVLHFPKTGGPPRKLRSSTNFNVNPREHMGIFDFLFKAKYKLFSPEETIERAKSRLGESAYNFTRNNCEHFALWCKTGISFSRQVDMVLSI</sequence>
<dbReference type="KEGG" id="lua:D4A81_11590"/>
<dbReference type="GO" id="GO:0016410">
    <property type="term" value="F:N-acyltransferase activity"/>
    <property type="evidence" value="ECO:0007669"/>
    <property type="project" value="TreeGrafter"/>
</dbReference>
<dbReference type="OrthoDB" id="9812095at2"/>
<evidence type="ECO:0000256" key="3">
    <source>
        <dbReference type="ARBA" id="ARBA00023098"/>
    </source>
</evidence>
<evidence type="ECO:0000313" key="5">
    <source>
        <dbReference type="Proteomes" id="UP000265562"/>
    </source>
</evidence>
<reference evidence="4 5" key="1">
    <citation type="submission" date="2018-09" db="EMBL/GenBank/DDBJ databases">
        <title>Genome sequencing of Lachnoanaerobaculum umeaense DSM 23576.</title>
        <authorList>
            <person name="Kook J.-K."/>
            <person name="Park S.-N."/>
            <person name="Lim Y.K."/>
        </authorList>
    </citation>
    <scope>NUCLEOTIDE SEQUENCE [LARGE SCALE GENOMIC DNA]</scope>
    <source>
        <strain evidence="5">DSM 23576 \ CCUG 58757</strain>
    </source>
</reference>
<dbReference type="SUPFAM" id="SSF54001">
    <property type="entry name" value="Cysteine proteinases"/>
    <property type="match status" value="1"/>
</dbReference>
<dbReference type="GO" id="GO:0008970">
    <property type="term" value="F:phospholipase A1 activity"/>
    <property type="evidence" value="ECO:0007669"/>
    <property type="project" value="TreeGrafter"/>
</dbReference>
<evidence type="ECO:0000256" key="2">
    <source>
        <dbReference type="ARBA" id="ARBA00022801"/>
    </source>
</evidence>
<name>A0A385Q5S7_9FIRM</name>
<dbReference type="PANTHER" id="PTHR13943:SF77">
    <property type="entry name" value="LRAT DOMAIN-CONTAINING PROTEIN"/>
    <property type="match status" value="1"/>
</dbReference>
<accession>A0A385Q5S7</accession>